<dbReference type="RefSeq" id="WP_284190875.1">
    <property type="nucleotide sequence ID" value="NZ_BSPW01000017.1"/>
</dbReference>
<dbReference type="InterPro" id="IPR015421">
    <property type="entry name" value="PyrdxlP-dep_Trfase_major"/>
</dbReference>
<comment type="cofactor">
    <cofactor evidence="1">
        <name>pyridoxal 5'-phosphate</name>
        <dbReference type="ChEBI" id="CHEBI:597326"/>
    </cofactor>
</comment>
<dbReference type="PANTHER" id="PTHR42735:SF6">
    <property type="entry name" value="SPHINGOSINE-1-PHOSPHATE LYASE 1"/>
    <property type="match status" value="1"/>
</dbReference>
<dbReference type="EMBL" id="BSPW01000017">
    <property type="protein sequence ID" value="GLT16948.1"/>
    <property type="molecule type" value="Genomic_DNA"/>
</dbReference>
<protein>
    <recommendedName>
        <fullName evidence="6">Glutamate decarboxylase</fullName>
    </recommendedName>
</protein>
<dbReference type="InterPro" id="IPR050477">
    <property type="entry name" value="GrpII_AminoAcid_Decarb"/>
</dbReference>
<keyword evidence="2" id="KW-0663">Pyridoxal phosphate</keyword>
<dbReference type="Proteomes" id="UP001157138">
    <property type="component" value="Unassembled WGS sequence"/>
</dbReference>
<dbReference type="InterPro" id="IPR015424">
    <property type="entry name" value="PyrdxlP-dep_Trfase"/>
</dbReference>
<evidence type="ECO:0000256" key="2">
    <source>
        <dbReference type="ARBA" id="ARBA00022898"/>
    </source>
</evidence>
<reference evidence="5" key="1">
    <citation type="journal article" date="2019" name="Int. J. Syst. Evol. Microbiol.">
        <title>The Global Catalogue of Microorganisms (GCM) 10K type strain sequencing project: providing services to taxonomists for standard genome sequencing and annotation.</title>
        <authorList>
            <consortium name="The Broad Institute Genomics Platform"/>
            <consortium name="The Broad Institute Genome Sequencing Center for Infectious Disease"/>
            <person name="Wu L."/>
            <person name="Ma J."/>
        </authorList>
    </citation>
    <scope>NUCLEOTIDE SEQUENCE [LARGE SCALE GENOMIC DNA]</scope>
    <source>
        <strain evidence="5">NBRC 108723</strain>
    </source>
</reference>
<name>A0ABQ6EUU9_9VIBR</name>
<accession>A0ABQ6EUU9</accession>
<dbReference type="Gene3D" id="3.40.640.10">
    <property type="entry name" value="Type I PLP-dependent aspartate aminotransferase-like (Major domain)"/>
    <property type="match status" value="1"/>
</dbReference>
<evidence type="ECO:0008006" key="6">
    <source>
        <dbReference type="Google" id="ProtNLM"/>
    </source>
</evidence>
<keyword evidence="3" id="KW-0456">Lyase</keyword>
<evidence type="ECO:0000256" key="1">
    <source>
        <dbReference type="ARBA" id="ARBA00001933"/>
    </source>
</evidence>
<evidence type="ECO:0000313" key="5">
    <source>
        <dbReference type="Proteomes" id="UP001157138"/>
    </source>
</evidence>
<evidence type="ECO:0000256" key="3">
    <source>
        <dbReference type="ARBA" id="ARBA00023239"/>
    </source>
</evidence>
<dbReference type="PANTHER" id="PTHR42735">
    <property type="match status" value="1"/>
</dbReference>
<organism evidence="4 5">
    <name type="scientific">Vibrio zhanjiangensis</name>
    <dbReference type="NCBI Taxonomy" id="1046128"/>
    <lineage>
        <taxon>Bacteria</taxon>
        <taxon>Pseudomonadati</taxon>
        <taxon>Pseudomonadota</taxon>
        <taxon>Gammaproteobacteria</taxon>
        <taxon>Vibrionales</taxon>
        <taxon>Vibrionaceae</taxon>
        <taxon>Vibrio</taxon>
    </lineage>
</organism>
<proteinExistence type="predicted"/>
<gene>
    <name evidence="4" type="ORF">GCM10007938_07250</name>
</gene>
<evidence type="ECO:0000313" key="4">
    <source>
        <dbReference type="EMBL" id="GLT16948.1"/>
    </source>
</evidence>
<comment type="caution">
    <text evidence="4">The sequence shown here is derived from an EMBL/GenBank/DDBJ whole genome shotgun (WGS) entry which is preliminary data.</text>
</comment>
<sequence>MVGWDNASGISCSGGKQTLLYAVKSAIDRIAPQAKFQGVPDDVVILTAQGAHYSIEHVCELAGIGQDACIRIPVSSSRGLDSETLEKVFEQQVKLGKRVAAIIACGGTTLDFLCDNTATIYQSSQNVCQRMGLSYSPYLHLDSVIGWLWFNFISASEIEFFQLGLSSNVIAKIKSVTERFSALDRFDSFGVDFHKNALCPYSSSFFVRKKALEEERNCIQPLTYGDLSAFKETFENSRSSSGIASAWVALQHFGIEGLRKYLASLLAAAERLKSVFADDKITILNDSSCGWEVIFSIAPSNELSGHYSVNLLLEGFYAYIQQLVLSGQDVPNVSIIKSFRQSQRAEDVHGLIIYNMNPNLTNKECEVMKAQIIQRWNEYSQSITRGITDLNKLSINEPIR</sequence>
<keyword evidence="5" id="KW-1185">Reference proteome</keyword>
<dbReference type="SUPFAM" id="SSF53383">
    <property type="entry name" value="PLP-dependent transferases"/>
    <property type="match status" value="1"/>
</dbReference>